<evidence type="ECO:0000256" key="6">
    <source>
        <dbReference type="ARBA" id="ARBA00023136"/>
    </source>
</evidence>
<organism evidence="9 10">
    <name type="scientific">Promicromonospora citrea</name>
    <dbReference type="NCBI Taxonomy" id="43677"/>
    <lineage>
        <taxon>Bacteria</taxon>
        <taxon>Bacillati</taxon>
        <taxon>Actinomycetota</taxon>
        <taxon>Actinomycetes</taxon>
        <taxon>Micrococcales</taxon>
        <taxon>Promicromonosporaceae</taxon>
        <taxon>Promicromonospora</taxon>
    </lineage>
</organism>
<feature type="transmembrane region" description="Helical" evidence="7">
    <location>
        <begin position="286"/>
        <end position="306"/>
    </location>
</feature>
<evidence type="ECO:0000313" key="10">
    <source>
        <dbReference type="Proteomes" id="UP000655589"/>
    </source>
</evidence>
<protein>
    <submittedName>
        <fullName evidence="9">Peptide ABC transporter permease</fullName>
    </submittedName>
</protein>
<gene>
    <name evidence="9" type="ORF">GCM10010102_42780</name>
</gene>
<dbReference type="GO" id="GO:0005886">
    <property type="term" value="C:plasma membrane"/>
    <property type="evidence" value="ECO:0007669"/>
    <property type="project" value="UniProtKB-SubCell"/>
</dbReference>
<dbReference type="AlphaFoldDB" id="A0A8H9L8H2"/>
<dbReference type="SUPFAM" id="SSF161098">
    <property type="entry name" value="MetI-like"/>
    <property type="match status" value="1"/>
</dbReference>
<dbReference type="PROSITE" id="PS50928">
    <property type="entry name" value="ABC_TM1"/>
    <property type="match status" value="1"/>
</dbReference>
<dbReference type="Proteomes" id="UP000655589">
    <property type="component" value="Unassembled WGS sequence"/>
</dbReference>
<sequence length="328" mass="33727">MSIDRSAEVVGPAAPAVTRGVTGSPGGRAPLWRRLARDRFALAGGVVVVAYALVALAAPLVTHALGVDPYTYDLDALGPTGAPAGPAGGISAEHWFGVEPLTGRDLLAVVVMGSRTSLLVGLGATVVSMVVGTVLGLVAGYFGGWVDWVVARLIDVLVGLPALVFMIAIGAVAPGWFPRLLLLVLVIGLFGWSSIARVVRGQTMALRSAGFVRASRALGASPAHVLFRQVLPNLAATIVVFTTISIPGAIGAEAALSFLGVGVPPPTPSWGRSIGDAVTWFSVDPVYLLFPGLALFGITLAFNAFGDGLRDALDPRSAAPRRRKGGAR</sequence>
<name>A0A8H9L8H2_9MICO</name>
<feature type="transmembrane region" description="Helical" evidence="7">
    <location>
        <begin position="40"/>
        <end position="61"/>
    </location>
</feature>
<evidence type="ECO:0000256" key="5">
    <source>
        <dbReference type="ARBA" id="ARBA00022989"/>
    </source>
</evidence>
<dbReference type="CDD" id="cd06261">
    <property type="entry name" value="TM_PBP2"/>
    <property type="match status" value="1"/>
</dbReference>
<accession>A0A8H9L8H2</accession>
<proteinExistence type="inferred from homology"/>
<keyword evidence="6 7" id="KW-0472">Membrane</keyword>
<feature type="transmembrane region" description="Helical" evidence="7">
    <location>
        <begin position="154"/>
        <end position="174"/>
    </location>
</feature>
<dbReference type="Pfam" id="PF12911">
    <property type="entry name" value="OppC_N"/>
    <property type="match status" value="1"/>
</dbReference>
<evidence type="ECO:0000256" key="4">
    <source>
        <dbReference type="ARBA" id="ARBA00022692"/>
    </source>
</evidence>
<keyword evidence="5 7" id="KW-1133">Transmembrane helix</keyword>
<keyword evidence="4 7" id="KW-0812">Transmembrane</keyword>
<evidence type="ECO:0000256" key="7">
    <source>
        <dbReference type="RuleBase" id="RU363032"/>
    </source>
</evidence>
<feature type="transmembrane region" description="Helical" evidence="7">
    <location>
        <begin position="234"/>
        <end position="259"/>
    </location>
</feature>
<dbReference type="RefSeq" id="WP_171108265.1">
    <property type="nucleotide sequence ID" value="NZ_BMPT01000025.1"/>
</dbReference>
<reference evidence="9" key="1">
    <citation type="journal article" date="2014" name="Int. J. Syst. Evol. Microbiol.">
        <title>Complete genome sequence of Corynebacterium casei LMG S-19264T (=DSM 44701T), isolated from a smear-ripened cheese.</title>
        <authorList>
            <consortium name="US DOE Joint Genome Institute (JGI-PGF)"/>
            <person name="Walter F."/>
            <person name="Albersmeier A."/>
            <person name="Kalinowski J."/>
            <person name="Ruckert C."/>
        </authorList>
    </citation>
    <scope>NUCLEOTIDE SEQUENCE</scope>
    <source>
        <strain evidence="9">JCM 3051</strain>
    </source>
</reference>
<evidence type="ECO:0000256" key="2">
    <source>
        <dbReference type="ARBA" id="ARBA00022448"/>
    </source>
</evidence>
<dbReference type="InterPro" id="IPR025966">
    <property type="entry name" value="OppC_N"/>
</dbReference>
<feature type="transmembrane region" description="Helical" evidence="7">
    <location>
        <begin position="180"/>
        <end position="199"/>
    </location>
</feature>
<dbReference type="Pfam" id="PF00528">
    <property type="entry name" value="BPD_transp_1"/>
    <property type="match status" value="1"/>
</dbReference>
<keyword evidence="3" id="KW-1003">Cell membrane</keyword>
<dbReference type="InterPro" id="IPR035906">
    <property type="entry name" value="MetI-like_sf"/>
</dbReference>
<dbReference type="InterPro" id="IPR000515">
    <property type="entry name" value="MetI-like"/>
</dbReference>
<dbReference type="InterPro" id="IPR050366">
    <property type="entry name" value="BP-dependent_transpt_permease"/>
</dbReference>
<comment type="caution">
    <text evidence="9">The sequence shown here is derived from an EMBL/GenBank/DDBJ whole genome shotgun (WGS) entry which is preliminary data.</text>
</comment>
<feature type="domain" description="ABC transmembrane type-1" evidence="8">
    <location>
        <begin position="114"/>
        <end position="306"/>
    </location>
</feature>
<evidence type="ECO:0000256" key="1">
    <source>
        <dbReference type="ARBA" id="ARBA00004651"/>
    </source>
</evidence>
<dbReference type="PANTHER" id="PTHR43386:SF1">
    <property type="entry name" value="D,D-DIPEPTIDE TRANSPORT SYSTEM PERMEASE PROTEIN DDPC-RELATED"/>
    <property type="match status" value="1"/>
</dbReference>
<evidence type="ECO:0000313" key="9">
    <source>
        <dbReference type="EMBL" id="GGM42692.1"/>
    </source>
</evidence>
<dbReference type="GO" id="GO:0055085">
    <property type="term" value="P:transmembrane transport"/>
    <property type="evidence" value="ECO:0007669"/>
    <property type="project" value="InterPro"/>
</dbReference>
<reference evidence="9" key="2">
    <citation type="submission" date="2020-09" db="EMBL/GenBank/DDBJ databases">
        <authorList>
            <person name="Sun Q."/>
            <person name="Ohkuma M."/>
        </authorList>
    </citation>
    <scope>NUCLEOTIDE SEQUENCE</scope>
    <source>
        <strain evidence="9">JCM 3051</strain>
    </source>
</reference>
<evidence type="ECO:0000259" key="8">
    <source>
        <dbReference type="PROSITE" id="PS50928"/>
    </source>
</evidence>
<evidence type="ECO:0000256" key="3">
    <source>
        <dbReference type="ARBA" id="ARBA00022475"/>
    </source>
</evidence>
<dbReference type="EMBL" id="BMPT01000025">
    <property type="protein sequence ID" value="GGM42692.1"/>
    <property type="molecule type" value="Genomic_DNA"/>
</dbReference>
<dbReference type="Gene3D" id="1.10.3720.10">
    <property type="entry name" value="MetI-like"/>
    <property type="match status" value="1"/>
</dbReference>
<comment type="subcellular location">
    <subcellularLocation>
        <location evidence="1 7">Cell membrane</location>
        <topology evidence="1 7">Multi-pass membrane protein</topology>
    </subcellularLocation>
</comment>
<comment type="similarity">
    <text evidence="7">Belongs to the binding-protein-dependent transport system permease family.</text>
</comment>
<feature type="transmembrane region" description="Helical" evidence="7">
    <location>
        <begin position="118"/>
        <end position="142"/>
    </location>
</feature>
<dbReference type="PANTHER" id="PTHR43386">
    <property type="entry name" value="OLIGOPEPTIDE TRANSPORT SYSTEM PERMEASE PROTEIN APPC"/>
    <property type="match status" value="1"/>
</dbReference>
<keyword evidence="10" id="KW-1185">Reference proteome</keyword>
<keyword evidence="2 7" id="KW-0813">Transport</keyword>